<dbReference type="InterPro" id="IPR041552">
    <property type="entry name" value="UvrA_DNA-bd"/>
</dbReference>
<dbReference type="InterPro" id="IPR013815">
    <property type="entry name" value="ATP_grasp_subdomain_1"/>
</dbReference>
<keyword evidence="15" id="KW-0234">DNA repair</keyword>
<dbReference type="PANTHER" id="PTHR43152">
    <property type="entry name" value="UVRABC SYSTEM PROTEIN A"/>
    <property type="match status" value="1"/>
</dbReference>
<dbReference type="EMBL" id="FPBH01000043">
    <property type="protein sequence ID" value="SFU25883.1"/>
    <property type="molecule type" value="Genomic_DNA"/>
</dbReference>
<gene>
    <name evidence="20" type="ORF">SAMN05192563_104318</name>
</gene>
<evidence type="ECO:0000256" key="12">
    <source>
        <dbReference type="ARBA" id="ARBA00022840"/>
    </source>
</evidence>
<dbReference type="GO" id="GO:0004518">
    <property type="term" value="F:nuclease activity"/>
    <property type="evidence" value="ECO:0007669"/>
    <property type="project" value="UniProtKB-KW"/>
</dbReference>
<keyword evidence="11" id="KW-0862">Zinc</keyword>
<keyword evidence="4" id="KW-0472">Membrane</keyword>
<reference evidence="20 21" key="1">
    <citation type="submission" date="2016-10" db="EMBL/GenBank/DDBJ databases">
        <authorList>
            <person name="de Groot N.N."/>
        </authorList>
    </citation>
    <scope>NUCLEOTIDE SEQUENCE [LARGE SCALE GENOMIC DNA]</scope>
    <source>
        <strain evidence="20 21">LMG 27731</strain>
    </source>
</reference>
<evidence type="ECO:0000256" key="8">
    <source>
        <dbReference type="ARBA" id="ARBA00022763"/>
    </source>
</evidence>
<keyword evidence="2" id="KW-1003">Cell membrane</keyword>
<dbReference type="PANTHER" id="PTHR43152:SF3">
    <property type="entry name" value="UVRABC SYSTEM PROTEIN A"/>
    <property type="match status" value="1"/>
</dbReference>
<keyword evidence="9" id="KW-0228">DNA excision</keyword>
<dbReference type="Gene3D" id="1.20.1580.10">
    <property type="entry name" value="ABC transporter ATPase like domain"/>
    <property type="match status" value="2"/>
</dbReference>
<dbReference type="GO" id="GO:0005524">
    <property type="term" value="F:ATP binding"/>
    <property type="evidence" value="ECO:0007669"/>
    <property type="project" value="UniProtKB-KW"/>
</dbReference>
<dbReference type="InterPro" id="IPR017871">
    <property type="entry name" value="ABC_transporter-like_CS"/>
</dbReference>
<dbReference type="PROSITE" id="PS00211">
    <property type="entry name" value="ABC_TRANSPORTER_1"/>
    <property type="match status" value="1"/>
</dbReference>
<evidence type="ECO:0000313" key="21">
    <source>
        <dbReference type="Proteomes" id="UP000198844"/>
    </source>
</evidence>
<evidence type="ECO:0000256" key="10">
    <source>
        <dbReference type="ARBA" id="ARBA00022771"/>
    </source>
</evidence>
<organism evidence="20 21">
    <name type="scientific">Paraburkholderia aspalathi</name>
    <dbReference type="NCBI Taxonomy" id="1324617"/>
    <lineage>
        <taxon>Bacteria</taxon>
        <taxon>Pseudomonadati</taxon>
        <taxon>Pseudomonadota</taxon>
        <taxon>Betaproteobacteria</taxon>
        <taxon>Burkholderiales</taxon>
        <taxon>Burkholderiaceae</taxon>
        <taxon>Paraburkholderia</taxon>
    </lineage>
</organism>
<dbReference type="GO" id="GO:0005737">
    <property type="term" value="C:cytoplasm"/>
    <property type="evidence" value="ECO:0007669"/>
    <property type="project" value="UniProtKB-SubCell"/>
</dbReference>
<evidence type="ECO:0000256" key="14">
    <source>
        <dbReference type="ARBA" id="ARBA00023125"/>
    </source>
</evidence>
<evidence type="ECO:0000256" key="15">
    <source>
        <dbReference type="ARBA" id="ARBA00023204"/>
    </source>
</evidence>
<dbReference type="SMART" id="SM00382">
    <property type="entry name" value="AAA"/>
    <property type="match status" value="2"/>
</dbReference>
<keyword evidence="10" id="KW-0863">Zinc-finger</keyword>
<sequence length="1407" mass="151259">MTAKRTIEIIGADANNLQCVDVRIPRNELTAIVGISGSGKSSLVEKTIAAVASERLQRFVGISMDRPVNQVGAFIGELPPAVVVGQRAFQASTRSTVATSTALLRTLRRLFVRFGAPFAEDINQPVPSLTPQALASWLVRHAAGRAIVWAVPVFQQPTDGVKAVSSLIAAGIKEATIFSETDRGKKLETGTSISLTKFKPLRTDVKHTIEAQVGALTLRKSAFDKLHGLLMQAWAAGNGAVFVELPDFDHPALSQAFTSGLSTRLHRIHPDSPRVYRAATVHLLSFNSPQHEESGACPACNGLGIASNVDEAVLIADADKSMHEGALALWSSKNYKYVNIQHSTIEGLRGRSGFDPDIPWRKLSHGARQLILDGCAEPVSDVDPKTRKKMSSPHPFPGFRSAILERAGRPSASGEALGRFVTVGRCPACDGTRWSEEARALRVAGLSISEVLETPFSLLAEKAAHWRESVDASIEPGAVAREARTLIDGVIHLAESFVKVGLGHLTGSRSLLQVSDGESRRIRLAAALNSRLAGLLLVLDEPGRGLHEADLAHLAHAVVWATQFHTVVMSEHRERLVREAALVVQLGPGAGLSGGRVIKAQVGHANGRGAAESVTRKLPPRSRWLEVLRANINTVKEQSVRLPLGVLSCIAGVSGSGKSSFVRGALVPALRGQLPASRSDVDDFRTLKGTWAGLNGADEVTGLFALDQAAPAGHVRSIVATYLGIAENMRRDFTATDDARRLGLVAADFSTNAGRGRCQRCLGLGVEKDGGTCSVCGGLRFGSQVLSVFVAGMNMAEWLMTPLSELGHTAVPWMDSSLLHTLSELGVGHLALGRSFDTLSGGEIQRLRIARAVSVEDTQGAVFVIDEPACGLHPTDVEHLYRALRHVVDDGKNTVIVVEHDPFLLANCDYIVEFGPQGGPNGGYVVASGTPAELREGETATGLALRDIRRLHTRSNAPALTRGESPQDLAEAQAARAEIRQILGHDVSVPDEGKFAQAAAIFRFPQKAQRPLDLADLDQAVASVALDTLPPVGATIEELLRLWERNGKAQLYVNPLLDAVSVWGTSVPMSVVDSARDSAVSMGLDDFRGWGSDPLRVRVTGRRLNPQSARGTSKHEILRDAWALGNGYVELLGPSGDRIAVASDRLADFDRRIVGPRRVKPAHFSRTSPEGCCQTCKGSGFVSDPGERVIVGNPKAKVLDENFLTGEIGGKLKGFRRTVMIPFFRRMIDEGIWDDAPWRDLSKEQKTVVLWGHWVRPGLGTFLKLGKGIDGTEVNHWLSWDGLVAATLDVAARTKPVRAGAAAPVDLTVCPVCDGSGLSNRAKLLKIGRDSLYGWTASGTVKDFINALATLQPSRVRSARELARLLDCLEPLRSSKGRLADPVDEQRRRAVLERAARAFTGLTSFFE</sequence>
<evidence type="ECO:0000256" key="2">
    <source>
        <dbReference type="ARBA" id="ARBA00022475"/>
    </source>
</evidence>
<dbReference type="GO" id="GO:0008270">
    <property type="term" value="F:zinc ion binding"/>
    <property type="evidence" value="ECO:0007669"/>
    <property type="project" value="UniProtKB-KW"/>
</dbReference>
<evidence type="ECO:0000256" key="7">
    <source>
        <dbReference type="ARBA" id="ARBA00022741"/>
    </source>
</evidence>
<evidence type="ECO:0000256" key="13">
    <source>
        <dbReference type="ARBA" id="ARBA00022881"/>
    </source>
</evidence>
<evidence type="ECO:0000256" key="4">
    <source>
        <dbReference type="ARBA" id="ARBA00022519"/>
    </source>
</evidence>
<evidence type="ECO:0000256" key="16">
    <source>
        <dbReference type="ARBA" id="ARBA00038000"/>
    </source>
</evidence>
<dbReference type="GO" id="GO:0006281">
    <property type="term" value="P:DNA repair"/>
    <property type="evidence" value="ECO:0007669"/>
    <property type="project" value="UniProtKB-KW"/>
</dbReference>
<evidence type="ECO:0000256" key="5">
    <source>
        <dbReference type="ARBA" id="ARBA00022723"/>
    </source>
</evidence>
<accession>A0A1I7EPQ3</accession>
<evidence type="ECO:0000256" key="11">
    <source>
        <dbReference type="ARBA" id="ARBA00022833"/>
    </source>
</evidence>
<name>A0A1I7EPQ3_9BURK</name>
<dbReference type="Proteomes" id="UP000198844">
    <property type="component" value="Unassembled WGS sequence"/>
</dbReference>
<dbReference type="PROSITE" id="PS50893">
    <property type="entry name" value="ABC_TRANSPORTER_2"/>
    <property type="match status" value="1"/>
</dbReference>
<evidence type="ECO:0000256" key="9">
    <source>
        <dbReference type="ARBA" id="ARBA00022769"/>
    </source>
</evidence>
<evidence type="ECO:0000256" key="3">
    <source>
        <dbReference type="ARBA" id="ARBA00022490"/>
    </source>
</evidence>
<keyword evidence="3" id="KW-0963">Cytoplasm</keyword>
<feature type="domain" description="ABC transporter" evidence="19">
    <location>
        <begin position="609"/>
        <end position="947"/>
    </location>
</feature>
<protein>
    <recommendedName>
        <fullName evidence="17">UvrABC system protein A</fullName>
    </recommendedName>
    <alternativeName>
        <fullName evidence="18">Excinuclease ABC subunit A</fullName>
    </alternativeName>
</protein>
<dbReference type="InterPro" id="IPR003593">
    <property type="entry name" value="AAA+_ATPase"/>
</dbReference>
<dbReference type="Pfam" id="PF17755">
    <property type="entry name" value="UvrA_DNA-bind"/>
    <property type="match status" value="1"/>
</dbReference>
<dbReference type="SUPFAM" id="SSF52540">
    <property type="entry name" value="P-loop containing nucleoside triphosphate hydrolases"/>
    <property type="match status" value="2"/>
</dbReference>
<keyword evidence="7" id="KW-0547">Nucleotide-binding</keyword>
<evidence type="ECO:0000259" key="19">
    <source>
        <dbReference type="PROSITE" id="PS50893"/>
    </source>
</evidence>
<evidence type="ECO:0000256" key="18">
    <source>
        <dbReference type="ARBA" id="ARBA00042156"/>
    </source>
</evidence>
<evidence type="ECO:0000256" key="6">
    <source>
        <dbReference type="ARBA" id="ARBA00022737"/>
    </source>
</evidence>
<dbReference type="InterPro" id="IPR027417">
    <property type="entry name" value="P-loop_NTPase"/>
</dbReference>
<dbReference type="Gene3D" id="1.10.8.280">
    <property type="entry name" value="ABC transporter ATPase domain-like"/>
    <property type="match status" value="1"/>
</dbReference>
<dbReference type="GO" id="GO:0003677">
    <property type="term" value="F:DNA binding"/>
    <property type="evidence" value="ECO:0007669"/>
    <property type="project" value="UniProtKB-KW"/>
</dbReference>
<keyword evidence="5" id="KW-0479">Metal-binding</keyword>
<keyword evidence="14" id="KW-0238">DNA-binding</keyword>
<comment type="similarity">
    <text evidence="16">Belongs to the ABC transporter superfamily. UvrA family.</text>
</comment>
<keyword evidence="6" id="KW-0677">Repeat</keyword>
<proteinExistence type="inferred from homology"/>
<evidence type="ECO:0000256" key="1">
    <source>
        <dbReference type="ARBA" id="ARBA00004496"/>
    </source>
</evidence>
<keyword evidence="8" id="KW-0227">DNA damage</keyword>
<keyword evidence="12" id="KW-0067">ATP-binding</keyword>
<dbReference type="Gene3D" id="3.40.50.300">
    <property type="entry name" value="P-loop containing nucleotide triphosphate hydrolases"/>
    <property type="match status" value="2"/>
</dbReference>
<evidence type="ECO:0000256" key="17">
    <source>
        <dbReference type="ARBA" id="ARBA00039316"/>
    </source>
</evidence>
<keyword evidence="13" id="KW-0267">Excision nuclease</keyword>
<comment type="subcellular location">
    <subcellularLocation>
        <location evidence="1">Cytoplasm</location>
    </subcellularLocation>
</comment>
<keyword evidence="4" id="KW-0997">Cell inner membrane</keyword>
<dbReference type="InterPro" id="IPR003439">
    <property type="entry name" value="ABC_transporter-like_ATP-bd"/>
</dbReference>
<dbReference type="Gene3D" id="3.30.1490.20">
    <property type="entry name" value="ATP-grasp fold, A domain"/>
    <property type="match status" value="1"/>
</dbReference>
<dbReference type="GO" id="GO:0016887">
    <property type="term" value="F:ATP hydrolysis activity"/>
    <property type="evidence" value="ECO:0007669"/>
    <property type="project" value="InterPro"/>
</dbReference>
<evidence type="ECO:0000313" key="20">
    <source>
        <dbReference type="EMBL" id="SFU25883.1"/>
    </source>
</evidence>